<evidence type="ECO:0000256" key="1">
    <source>
        <dbReference type="SAM" id="MobiDB-lite"/>
    </source>
</evidence>
<dbReference type="AlphaFoldDB" id="A0A5B7JIV7"/>
<comment type="caution">
    <text evidence="2">The sequence shown here is derived from an EMBL/GenBank/DDBJ whole genome shotgun (WGS) entry which is preliminary data.</text>
</comment>
<organism evidence="2 3">
    <name type="scientific">Portunus trituberculatus</name>
    <name type="common">Swimming crab</name>
    <name type="synonym">Neptunus trituberculatus</name>
    <dbReference type="NCBI Taxonomy" id="210409"/>
    <lineage>
        <taxon>Eukaryota</taxon>
        <taxon>Metazoa</taxon>
        <taxon>Ecdysozoa</taxon>
        <taxon>Arthropoda</taxon>
        <taxon>Crustacea</taxon>
        <taxon>Multicrustacea</taxon>
        <taxon>Malacostraca</taxon>
        <taxon>Eumalacostraca</taxon>
        <taxon>Eucarida</taxon>
        <taxon>Decapoda</taxon>
        <taxon>Pleocyemata</taxon>
        <taxon>Brachyura</taxon>
        <taxon>Eubrachyura</taxon>
        <taxon>Portunoidea</taxon>
        <taxon>Portunidae</taxon>
        <taxon>Portuninae</taxon>
        <taxon>Portunus</taxon>
    </lineage>
</organism>
<proteinExistence type="predicted"/>
<evidence type="ECO:0000313" key="3">
    <source>
        <dbReference type="Proteomes" id="UP000324222"/>
    </source>
</evidence>
<evidence type="ECO:0000313" key="2">
    <source>
        <dbReference type="EMBL" id="MPC96122.1"/>
    </source>
</evidence>
<sequence length="69" mass="7974">MLRERLCAFRPAFLHHCCNTGRTRPAIATLNEWLQTVSHRDTPMDPHTRMADADSQSEDVFYAGEKRLT</sequence>
<accession>A0A5B7JIV7</accession>
<name>A0A5B7JIV7_PORTR</name>
<protein>
    <submittedName>
        <fullName evidence="2">Uncharacterized protein</fullName>
    </submittedName>
</protein>
<dbReference type="EMBL" id="VSRR010104732">
    <property type="protein sequence ID" value="MPC96122.1"/>
    <property type="molecule type" value="Genomic_DNA"/>
</dbReference>
<dbReference type="Proteomes" id="UP000324222">
    <property type="component" value="Unassembled WGS sequence"/>
</dbReference>
<keyword evidence="3" id="KW-1185">Reference proteome</keyword>
<reference evidence="2 3" key="1">
    <citation type="submission" date="2019-05" db="EMBL/GenBank/DDBJ databases">
        <title>Another draft genome of Portunus trituberculatus and its Hox gene families provides insights of decapod evolution.</title>
        <authorList>
            <person name="Jeong J.-H."/>
            <person name="Song I."/>
            <person name="Kim S."/>
            <person name="Choi T."/>
            <person name="Kim D."/>
            <person name="Ryu S."/>
            <person name="Kim W."/>
        </authorList>
    </citation>
    <scope>NUCLEOTIDE SEQUENCE [LARGE SCALE GENOMIC DNA]</scope>
    <source>
        <tissue evidence="2">Muscle</tissue>
    </source>
</reference>
<gene>
    <name evidence="2" type="ORF">E2C01_091363</name>
</gene>
<feature type="compositionally biased region" description="Basic and acidic residues" evidence="1">
    <location>
        <begin position="40"/>
        <end position="52"/>
    </location>
</feature>
<feature type="region of interest" description="Disordered" evidence="1">
    <location>
        <begin position="40"/>
        <end position="69"/>
    </location>
</feature>